<dbReference type="Proteomes" id="UP000694844">
    <property type="component" value="Chromosome 6"/>
</dbReference>
<dbReference type="SMART" id="SM01127">
    <property type="entry name" value="DDHD"/>
    <property type="match status" value="1"/>
</dbReference>
<feature type="compositionally biased region" description="Pro residues" evidence="2">
    <location>
        <begin position="1028"/>
        <end position="1041"/>
    </location>
</feature>
<dbReference type="Pfam" id="PF00536">
    <property type="entry name" value="SAM_1"/>
    <property type="match status" value="1"/>
</dbReference>
<feature type="region of interest" description="Disordered" evidence="2">
    <location>
        <begin position="965"/>
        <end position="1050"/>
    </location>
</feature>
<gene>
    <name evidence="5" type="primary">LOC111100371</name>
</gene>
<dbReference type="PANTHER" id="PTHR23509:SF10">
    <property type="entry name" value="LD21067P"/>
    <property type="match status" value="1"/>
</dbReference>
<dbReference type="RefSeq" id="XP_022287854.1">
    <property type="nucleotide sequence ID" value="XM_022432146.1"/>
</dbReference>
<dbReference type="OrthoDB" id="69269at2759"/>
<dbReference type="PANTHER" id="PTHR23509">
    <property type="entry name" value="PA-PL1 PHOSPHOLIPASE FAMILY"/>
    <property type="match status" value="1"/>
</dbReference>
<feature type="region of interest" description="Disordered" evidence="2">
    <location>
        <begin position="670"/>
        <end position="695"/>
    </location>
</feature>
<dbReference type="Gene3D" id="1.10.150.50">
    <property type="entry name" value="Transcription Factor, Ets-1"/>
    <property type="match status" value="1"/>
</dbReference>
<proteinExistence type="inferred from homology"/>
<evidence type="ECO:0000313" key="4">
    <source>
        <dbReference type="Proteomes" id="UP000694844"/>
    </source>
</evidence>
<dbReference type="InterPro" id="IPR004170">
    <property type="entry name" value="WWE_dom"/>
</dbReference>
<reference evidence="5" key="1">
    <citation type="submission" date="2025-08" db="UniProtKB">
        <authorList>
            <consortium name="RefSeq"/>
        </authorList>
    </citation>
    <scope>IDENTIFICATION</scope>
    <source>
        <tissue evidence="5">Whole sample</tissue>
    </source>
</reference>
<feature type="compositionally biased region" description="Pro residues" evidence="2">
    <location>
        <begin position="967"/>
        <end position="978"/>
    </location>
</feature>
<keyword evidence="4" id="KW-1185">Reference proteome</keyword>
<dbReference type="SUPFAM" id="SSF47769">
    <property type="entry name" value="SAM/Pointed domain"/>
    <property type="match status" value="1"/>
</dbReference>
<dbReference type="Pfam" id="PF23464">
    <property type="entry name" value="WWE_3"/>
    <property type="match status" value="1"/>
</dbReference>
<dbReference type="Pfam" id="PF02825">
    <property type="entry name" value="WWE"/>
    <property type="match status" value="1"/>
</dbReference>
<feature type="region of interest" description="Disordered" evidence="2">
    <location>
        <begin position="164"/>
        <end position="229"/>
    </location>
</feature>
<dbReference type="GO" id="GO:0004620">
    <property type="term" value="F:phospholipase activity"/>
    <property type="evidence" value="ECO:0007669"/>
    <property type="project" value="TreeGrafter"/>
</dbReference>
<dbReference type="InterPro" id="IPR013761">
    <property type="entry name" value="SAM/pointed_sf"/>
</dbReference>
<evidence type="ECO:0000259" key="3">
    <source>
        <dbReference type="PROSITE" id="PS51043"/>
    </source>
</evidence>
<feature type="compositionally biased region" description="Pro residues" evidence="2">
    <location>
        <begin position="119"/>
        <end position="138"/>
    </location>
</feature>
<dbReference type="PROSITE" id="PS51043">
    <property type="entry name" value="DDHD"/>
    <property type="match status" value="1"/>
</dbReference>
<dbReference type="InterPro" id="IPR001660">
    <property type="entry name" value="SAM"/>
</dbReference>
<feature type="region of interest" description="Disordered" evidence="2">
    <location>
        <begin position="1"/>
        <end position="142"/>
    </location>
</feature>
<comment type="similarity">
    <text evidence="1">Belongs to the PA-PLA1 family.</text>
</comment>
<feature type="compositionally biased region" description="Pro residues" evidence="2">
    <location>
        <begin position="994"/>
        <end position="1019"/>
    </location>
</feature>
<dbReference type="InterPro" id="IPR057825">
    <property type="entry name" value="WWE_SEC23-DDH2"/>
</dbReference>
<dbReference type="Pfam" id="PF02862">
    <property type="entry name" value="DDHD"/>
    <property type="match status" value="1"/>
</dbReference>
<feature type="compositionally biased region" description="Polar residues" evidence="2">
    <location>
        <begin position="578"/>
        <end position="603"/>
    </location>
</feature>
<evidence type="ECO:0000313" key="5">
    <source>
        <dbReference type="RefSeq" id="XP_022287854.1"/>
    </source>
</evidence>
<dbReference type="GO" id="GO:0046872">
    <property type="term" value="F:metal ion binding"/>
    <property type="evidence" value="ECO:0007669"/>
    <property type="project" value="InterPro"/>
</dbReference>
<feature type="compositionally biased region" description="Pro residues" evidence="2">
    <location>
        <begin position="206"/>
        <end position="229"/>
    </location>
</feature>
<dbReference type="AlphaFoldDB" id="A0A8B8AD52"/>
<feature type="region of interest" description="Disordered" evidence="2">
    <location>
        <begin position="577"/>
        <end position="612"/>
    </location>
</feature>
<feature type="domain" description="DDHD" evidence="3">
    <location>
        <begin position="742"/>
        <end position="945"/>
    </location>
</feature>
<dbReference type="GeneID" id="111100371"/>
<protein>
    <submittedName>
        <fullName evidence="5">Phospholipase DDHD2-like isoform X1</fullName>
    </submittedName>
</protein>
<dbReference type="KEGG" id="cvn:111100371"/>
<name>A0A8B8AD52_CRAVI</name>
<evidence type="ECO:0000256" key="1">
    <source>
        <dbReference type="ARBA" id="ARBA00038464"/>
    </source>
</evidence>
<dbReference type="InterPro" id="IPR058055">
    <property type="entry name" value="PA-PLA1"/>
</dbReference>
<organism evidence="4 5">
    <name type="scientific">Crassostrea virginica</name>
    <name type="common">Eastern oyster</name>
    <dbReference type="NCBI Taxonomy" id="6565"/>
    <lineage>
        <taxon>Eukaryota</taxon>
        <taxon>Metazoa</taxon>
        <taxon>Spiralia</taxon>
        <taxon>Lophotrochozoa</taxon>
        <taxon>Mollusca</taxon>
        <taxon>Bivalvia</taxon>
        <taxon>Autobranchia</taxon>
        <taxon>Pteriomorphia</taxon>
        <taxon>Ostreida</taxon>
        <taxon>Ostreoidea</taxon>
        <taxon>Ostreidae</taxon>
        <taxon>Crassostrea</taxon>
    </lineage>
</organism>
<accession>A0A8B8AD52</accession>
<feature type="compositionally biased region" description="Polar residues" evidence="2">
    <location>
        <begin position="96"/>
        <end position="115"/>
    </location>
</feature>
<evidence type="ECO:0000256" key="2">
    <source>
        <dbReference type="SAM" id="MobiDB-lite"/>
    </source>
</evidence>
<dbReference type="InterPro" id="IPR004177">
    <property type="entry name" value="DDHD_dom"/>
</dbReference>
<dbReference type="GO" id="GO:0030134">
    <property type="term" value="C:COPII-coated ER to Golgi transport vesicle"/>
    <property type="evidence" value="ECO:0007669"/>
    <property type="project" value="TreeGrafter"/>
</dbReference>
<sequence>MADKGKKDTTPPPLLLMPAGGGLTLNPPDQPNVLMPVIQSEPSLFGSDEEGEADSFVGQTPPHGSHGPSHGTPFSHFQHTPSGADPFAHVGHNPLPAQSTPRMPLSSQSHPRMQTSVAPPIPPPSFASPSPAGPPPGPVAANAFRKSEGLRKVQYAQMPQGTYATTGGEIMNQFPGPPPTGSSSAPSMFNPPPVAQVPPTMNQSYQPPPSHSPMPPKPNFTATVPPPGSGPPGEGNVVYIPVQHHWCFCKKVETRDIWYPFSLMDSVRLEEALRNGKVSERIPTDGGRYDVVLSERQRLAVYWEEAPNPIRRCSWFYKREGDNRYVPYEEHFAQKLEEEYHNALQYNTWHKRLEFPGGETIVMHNANVIVHFTASSQPDEWASTQGSSTVVGEGMRPRVVKRGVEDFQTINDGEPIQIDHLVFVVHGIGDFCDVKFRNIIECVDDFRSISLSLLHSHFKTYVDQKRIGRVEFIPVQWHSALHGEGTGLDKRLKAITLPSTPKLRNFVNDTLLDVLFYTSPTYCQTISDQVGNEMNRLHQLFLERNPQFKGTVSVAGHSLGSCVLFDLLMHQNDKSDQTVDTTVNNEQGQHTNGEETPSLSNLSIAADTEEEEEEETTLEKLLSRVGLQDKVAMFEQEQIDLDALTMCSESDLKDLGLPMGPRKKLMGILKEEQTKKENRKHDKERKAKEREERRIREQVAAELKEAKAAQDRSLTHSSSSVSVEFLLGPAGTGQPSVKYPKLNFRPSILYALGSPIGIFLSARGVNNIGEDFTLPTCSRVFNIFHPFDPVAYRLEPLVNPSASHVKPVLMPHHKGRKRLHLELKESLTRVGADIKQKIIDSLKSTWNSINEFAKAHRNQGESLEEHVDSQMSSVMQEFDDDQSSIASSQQEDIYMGQLNEGQRIDYVLQERPIESFNDYLFALSSHGCYWESEDTVLLVLKELYSPQGMSPQMPGPEGAVKLYNTAAPPPRGSAPPPMSHYSSPPSNQPMGVPLMPPTAQGPPPMRTPHMMPPSGPMPPQMTQGMGSGPPPQPGNIGPPPLAGFVKPPQK</sequence>